<protein>
    <submittedName>
        <fullName evidence="2">Uncharacterized protein</fullName>
    </submittedName>
</protein>
<comment type="caution">
    <text evidence="2">The sequence shown here is derived from an EMBL/GenBank/DDBJ whole genome shotgun (WGS) entry which is preliminary data.</text>
</comment>
<dbReference type="RefSeq" id="WP_380855800.1">
    <property type="nucleotide sequence ID" value="NZ_JBHRXV010000001.1"/>
</dbReference>
<keyword evidence="3" id="KW-1185">Reference proteome</keyword>
<reference evidence="3" key="1">
    <citation type="journal article" date="2019" name="Int. J. Syst. Evol. Microbiol.">
        <title>The Global Catalogue of Microorganisms (GCM) 10K type strain sequencing project: providing services to taxonomists for standard genome sequencing and annotation.</title>
        <authorList>
            <consortium name="The Broad Institute Genomics Platform"/>
            <consortium name="The Broad Institute Genome Sequencing Center for Infectious Disease"/>
            <person name="Wu L."/>
            <person name="Ma J."/>
        </authorList>
    </citation>
    <scope>NUCLEOTIDE SEQUENCE [LARGE SCALE GENOMIC DNA]</scope>
    <source>
        <strain evidence="3">KCTC 42644</strain>
    </source>
</reference>
<evidence type="ECO:0000313" key="2">
    <source>
        <dbReference type="EMBL" id="MFC3711251.1"/>
    </source>
</evidence>
<name>A0ABV7X607_9SPHN</name>
<evidence type="ECO:0000313" key="3">
    <source>
        <dbReference type="Proteomes" id="UP001595615"/>
    </source>
</evidence>
<dbReference type="EMBL" id="JBHRXV010000001">
    <property type="protein sequence ID" value="MFC3711251.1"/>
    <property type="molecule type" value="Genomic_DNA"/>
</dbReference>
<keyword evidence="1" id="KW-0472">Membrane</keyword>
<keyword evidence="1" id="KW-0812">Transmembrane</keyword>
<proteinExistence type="predicted"/>
<feature type="transmembrane region" description="Helical" evidence="1">
    <location>
        <begin position="9"/>
        <end position="30"/>
    </location>
</feature>
<sequence>MKAPGLRAVIGFTALVGGIGGVALIIAGGVDRNDLAAVAGLVTLLLNQSAQVVRHLFPEKRPEDLPQ</sequence>
<accession>A0ABV7X607</accession>
<gene>
    <name evidence="2" type="ORF">ACFOMD_01630</name>
</gene>
<keyword evidence="1" id="KW-1133">Transmembrane helix</keyword>
<evidence type="ECO:0000256" key="1">
    <source>
        <dbReference type="SAM" id="Phobius"/>
    </source>
</evidence>
<dbReference type="Proteomes" id="UP001595615">
    <property type="component" value="Unassembled WGS sequence"/>
</dbReference>
<organism evidence="2 3">
    <name type="scientific">Sphingoaurantiacus capsulatus</name>
    <dbReference type="NCBI Taxonomy" id="1771310"/>
    <lineage>
        <taxon>Bacteria</taxon>
        <taxon>Pseudomonadati</taxon>
        <taxon>Pseudomonadota</taxon>
        <taxon>Alphaproteobacteria</taxon>
        <taxon>Sphingomonadales</taxon>
        <taxon>Sphingosinicellaceae</taxon>
        <taxon>Sphingoaurantiacus</taxon>
    </lineage>
</organism>